<reference evidence="1" key="2">
    <citation type="journal article" date="2015" name="Data Brief">
        <title>Shoot transcriptome of the giant reed, Arundo donax.</title>
        <authorList>
            <person name="Barrero R.A."/>
            <person name="Guerrero F.D."/>
            <person name="Moolhuijzen P."/>
            <person name="Goolsby J.A."/>
            <person name="Tidwell J."/>
            <person name="Bellgard S.E."/>
            <person name="Bellgard M.I."/>
        </authorList>
    </citation>
    <scope>NUCLEOTIDE SEQUENCE</scope>
    <source>
        <tissue evidence="1">Shoot tissue taken approximately 20 cm above the soil surface</tissue>
    </source>
</reference>
<sequence length="78" mass="8253">MEIAGKLLVATDGLYFVADCVCSNCKKSKSGRGVTFGPSKLLGRAFACSKLEKWERCCACAFPCGSSIALGCVVFKYG</sequence>
<dbReference type="EMBL" id="GBRH01283516">
    <property type="protein sequence ID" value="JAD14379.1"/>
    <property type="molecule type" value="Transcribed_RNA"/>
</dbReference>
<reference evidence="1" key="1">
    <citation type="submission" date="2014-09" db="EMBL/GenBank/DDBJ databases">
        <authorList>
            <person name="Magalhaes I.L.F."/>
            <person name="Oliveira U."/>
            <person name="Santos F.R."/>
            <person name="Vidigal T.H.D.A."/>
            <person name="Brescovit A.D."/>
            <person name="Santos A.J."/>
        </authorList>
    </citation>
    <scope>NUCLEOTIDE SEQUENCE</scope>
    <source>
        <tissue evidence="1">Shoot tissue taken approximately 20 cm above the soil surface</tissue>
    </source>
</reference>
<name>A0A0A8XMU1_ARUDO</name>
<organism evidence="1">
    <name type="scientific">Arundo donax</name>
    <name type="common">Giant reed</name>
    <name type="synonym">Donax arundinaceus</name>
    <dbReference type="NCBI Taxonomy" id="35708"/>
    <lineage>
        <taxon>Eukaryota</taxon>
        <taxon>Viridiplantae</taxon>
        <taxon>Streptophyta</taxon>
        <taxon>Embryophyta</taxon>
        <taxon>Tracheophyta</taxon>
        <taxon>Spermatophyta</taxon>
        <taxon>Magnoliopsida</taxon>
        <taxon>Liliopsida</taxon>
        <taxon>Poales</taxon>
        <taxon>Poaceae</taxon>
        <taxon>PACMAD clade</taxon>
        <taxon>Arundinoideae</taxon>
        <taxon>Arundineae</taxon>
        <taxon>Arundo</taxon>
    </lineage>
</organism>
<evidence type="ECO:0000313" key="1">
    <source>
        <dbReference type="EMBL" id="JAD14379.1"/>
    </source>
</evidence>
<proteinExistence type="predicted"/>
<protein>
    <submittedName>
        <fullName evidence="1">Uncharacterized protein</fullName>
    </submittedName>
</protein>
<dbReference type="AlphaFoldDB" id="A0A0A8XMU1"/>
<accession>A0A0A8XMU1</accession>